<evidence type="ECO:0000313" key="8">
    <source>
        <dbReference type="Proteomes" id="UP000769766"/>
    </source>
</evidence>
<name>A0A932CNL9_UNCTE</name>
<dbReference type="GO" id="GO:0005524">
    <property type="term" value="F:ATP binding"/>
    <property type="evidence" value="ECO:0007669"/>
    <property type="project" value="UniProtKB-KW"/>
</dbReference>
<comment type="similarity">
    <text evidence="5 6">Belongs to the FtsA/MreB family.</text>
</comment>
<dbReference type="NCBIfam" id="NF010539">
    <property type="entry name" value="PRK13927.1"/>
    <property type="match status" value="1"/>
</dbReference>
<reference evidence="7" key="1">
    <citation type="submission" date="2020-07" db="EMBL/GenBank/DDBJ databases">
        <title>Huge and variable diversity of episymbiotic CPR bacteria and DPANN archaea in groundwater ecosystems.</title>
        <authorList>
            <person name="He C.Y."/>
            <person name="Keren R."/>
            <person name="Whittaker M."/>
            <person name="Farag I.F."/>
            <person name="Doudna J."/>
            <person name="Cate J.H.D."/>
            <person name="Banfield J.F."/>
        </authorList>
    </citation>
    <scope>NUCLEOTIDE SEQUENCE</scope>
    <source>
        <strain evidence="7">NC_groundwater_672_Ag_B-0.1um_62_36</strain>
    </source>
</reference>
<dbReference type="InterPro" id="IPR056546">
    <property type="entry name" value="MreB_MamK-like"/>
</dbReference>
<dbReference type="InterPro" id="IPR043129">
    <property type="entry name" value="ATPase_NBD"/>
</dbReference>
<accession>A0A932CNL9</accession>
<dbReference type="PRINTS" id="PR01652">
    <property type="entry name" value="SHAPEPROTEIN"/>
</dbReference>
<sequence>MTGLFTKGIAIDLGTANTLIYIKGRGIVLDEPSVIAISERDSSVLAVGREAKEIYGKTPDFIKTVRPIKDGVITDFEITQQMISSFILRVLKPPLLFGKRIKMVIGVPSGITDVEKRAVIEAAEKAQAREVYLIAEPMAAAIGSGLPVHEPTAQMIVDIGGGTTEAAVICSYVVSCWESIRVAGDEMDEAIAHYIRERFNLDIDIFEAERVKKAIGCATSQEEKLEIDVRGKDLSTEMPKIVRVDSEMIRESLRSPLMSIIEVIRRTLEHISSALAADIQDRGLTIAGGGSLLRGLAPFIESEIHLPVQVARDPLVAIVRGAGIVLENFSTYRRVCLG</sequence>
<keyword evidence="4 6" id="KW-0133">Cell shape</keyword>
<dbReference type="Proteomes" id="UP000769766">
    <property type="component" value="Unassembled WGS sequence"/>
</dbReference>
<evidence type="ECO:0000256" key="4">
    <source>
        <dbReference type="ARBA" id="ARBA00022960"/>
    </source>
</evidence>
<keyword evidence="1 6" id="KW-0963">Cytoplasm</keyword>
<dbReference type="Gene3D" id="3.30.420.40">
    <property type="match status" value="3"/>
</dbReference>
<dbReference type="CDD" id="cd10225">
    <property type="entry name" value="ASKHA_NBD_MreB-like"/>
    <property type="match status" value="1"/>
</dbReference>
<dbReference type="Pfam" id="PF06723">
    <property type="entry name" value="MreB_Mbl"/>
    <property type="match status" value="1"/>
</dbReference>
<feature type="binding site" evidence="6">
    <location>
        <begin position="209"/>
        <end position="212"/>
    </location>
    <ligand>
        <name>ATP</name>
        <dbReference type="ChEBI" id="CHEBI:30616"/>
    </ligand>
</feature>
<dbReference type="GO" id="GO:0005737">
    <property type="term" value="C:cytoplasm"/>
    <property type="evidence" value="ECO:0007669"/>
    <property type="project" value="UniProtKB-SubCell"/>
</dbReference>
<keyword evidence="3 6" id="KW-0067">ATP-binding</keyword>
<organism evidence="7 8">
    <name type="scientific">Tectimicrobiota bacterium</name>
    <dbReference type="NCBI Taxonomy" id="2528274"/>
    <lineage>
        <taxon>Bacteria</taxon>
        <taxon>Pseudomonadati</taxon>
        <taxon>Nitrospinota/Tectimicrobiota group</taxon>
        <taxon>Candidatus Tectimicrobiota</taxon>
    </lineage>
</organism>
<dbReference type="AlphaFoldDB" id="A0A932CNL9"/>
<evidence type="ECO:0000256" key="3">
    <source>
        <dbReference type="ARBA" id="ARBA00022840"/>
    </source>
</evidence>
<dbReference type="SMART" id="SM00268">
    <property type="entry name" value="ACTIN"/>
    <property type="match status" value="1"/>
</dbReference>
<dbReference type="SUPFAM" id="SSF53067">
    <property type="entry name" value="Actin-like ATPase domain"/>
    <property type="match status" value="2"/>
</dbReference>
<feature type="binding site" evidence="6">
    <location>
        <begin position="161"/>
        <end position="163"/>
    </location>
    <ligand>
        <name>ATP</name>
        <dbReference type="ChEBI" id="CHEBI:30616"/>
    </ligand>
</feature>
<dbReference type="NCBIfam" id="TIGR00904">
    <property type="entry name" value="mreB"/>
    <property type="match status" value="1"/>
</dbReference>
<dbReference type="GO" id="GO:0000902">
    <property type="term" value="P:cell morphogenesis"/>
    <property type="evidence" value="ECO:0007669"/>
    <property type="project" value="InterPro"/>
</dbReference>
<evidence type="ECO:0000256" key="1">
    <source>
        <dbReference type="ARBA" id="ARBA00022490"/>
    </source>
</evidence>
<evidence type="ECO:0000313" key="7">
    <source>
        <dbReference type="EMBL" id="MBI2876638.1"/>
    </source>
</evidence>
<comment type="subunit">
    <text evidence="6">Forms polymers.</text>
</comment>
<evidence type="ECO:0000256" key="6">
    <source>
        <dbReference type="HAMAP-Rule" id="MF_02207"/>
    </source>
</evidence>
<dbReference type="GO" id="GO:0008360">
    <property type="term" value="P:regulation of cell shape"/>
    <property type="evidence" value="ECO:0007669"/>
    <property type="project" value="UniProtKB-UniRule"/>
</dbReference>
<dbReference type="InterPro" id="IPR004753">
    <property type="entry name" value="MreB"/>
</dbReference>
<feature type="binding site" evidence="6">
    <location>
        <begin position="289"/>
        <end position="292"/>
    </location>
    <ligand>
        <name>ATP</name>
        <dbReference type="ChEBI" id="CHEBI:30616"/>
    </ligand>
</feature>
<proteinExistence type="inferred from homology"/>
<protein>
    <recommendedName>
        <fullName evidence="6">Cell shape-determining protein MreB</fullName>
    </recommendedName>
</protein>
<dbReference type="PANTHER" id="PTHR42749">
    <property type="entry name" value="CELL SHAPE-DETERMINING PROTEIN MREB"/>
    <property type="match status" value="1"/>
</dbReference>
<keyword evidence="2 6" id="KW-0547">Nucleotide-binding</keyword>
<comment type="function">
    <text evidence="6">Forms membrane-associated dynamic filaments that are essential for cell shape determination. Acts by regulating cell wall synthesis and cell elongation, and thus cell shape. A feedback loop between cell geometry and MreB localization may maintain elongated cell shape by targeting cell wall growth to regions of negative cell wall curvature.</text>
</comment>
<evidence type="ECO:0000256" key="5">
    <source>
        <dbReference type="ARBA" id="ARBA00023458"/>
    </source>
</evidence>
<feature type="binding site" evidence="6">
    <location>
        <begin position="15"/>
        <end position="17"/>
    </location>
    <ligand>
        <name>ATP</name>
        <dbReference type="ChEBI" id="CHEBI:30616"/>
    </ligand>
</feature>
<dbReference type="InterPro" id="IPR004000">
    <property type="entry name" value="Actin"/>
</dbReference>
<dbReference type="EMBL" id="JACPRF010000215">
    <property type="protein sequence ID" value="MBI2876638.1"/>
    <property type="molecule type" value="Genomic_DNA"/>
</dbReference>
<gene>
    <name evidence="6" type="primary">mreB</name>
    <name evidence="7" type="ORF">HYY20_07130</name>
</gene>
<comment type="subcellular location">
    <subcellularLocation>
        <location evidence="6">Cytoplasm</location>
    </subcellularLocation>
    <text evidence="6">Membrane-associated.</text>
</comment>
<evidence type="ECO:0000256" key="2">
    <source>
        <dbReference type="ARBA" id="ARBA00022741"/>
    </source>
</evidence>
<dbReference type="HAMAP" id="MF_02207">
    <property type="entry name" value="MreB"/>
    <property type="match status" value="1"/>
</dbReference>
<comment type="caution">
    <text evidence="7">The sequence shown here is derived from an EMBL/GenBank/DDBJ whole genome shotgun (WGS) entry which is preliminary data.</text>
</comment>
<dbReference type="PANTHER" id="PTHR42749:SF1">
    <property type="entry name" value="CELL SHAPE-DETERMINING PROTEIN MREB"/>
    <property type="match status" value="1"/>
</dbReference>